<evidence type="ECO:0000313" key="8">
    <source>
        <dbReference type="Proteomes" id="UP001304088"/>
    </source>
</evidence>
<feature type="domain" description="Aminotransferase class I/classII large" evidence="6">
    <location>
        <begin position="29"/>
        <end position="380"/>
    </location>
</feature>
<evidence type="ECO:0000256" key="5">
    <source>
        <dbReference type="ARBA" id="ARBA00037974"/>
    </source>
</evidence>
<dbReference type="InterPro" id="IPR051798">
    <property type="entry name" value="Class-II_PLP-Dep_Aminotrans"/>
</dbReference>
<dbReference type="GO" id="GO:0008483">
    <property type="term" value="F:transaminase activity"/>
    <property type="evidence" value="ECO:0007669"/>
    <property type="project" value="UniProtKB-KW"/>
</dbReference>
<dbReference type="Pfam" id="PF00155">
    <property type="entry name" value="Aminotran_1_2"/>
    <property type="match status" value="1"/>
</dbReference>
<evidence type="ECO:0000313" key="7">
    <source>
        <dbReference type="EMBL" id="WNY46453.1"/>
    </source>
</evidence>
<dbReference type="Gene3D" id="3.40.640.10">
    <property type="entry name" value="Type I PLP-dependent aspartate aminotransferase-like (Major domain)"/>
    <property type="match status" value="1"/>
</dbReference>
<evidence type="ECO:0000256" key="3">
    <source>
        <dbReference type="ARBA" id="ARBA00022898"/>
    </source>
</evidence>
<protein>
    <recommendedName>
        <fullName evidence="2">cysteine-S-conjugate beta-lyase</fullName>
        <ecNumber evidence="2">4.4.1.13</ecNumber>
    </recommendedName>
</protein>
<gene>
    <name evidence="7" type="ORF">PXH68_06035</name>
</gene>
<keyword evidence="8" id="KW-1185">Reference proteome</keyword>
<dbReference type="CDD" id="cd00609">
    <property type="entry name" value="AAT_like"/>
    <property type="match status" value="1"/>
</dbReference>
<accession>A0AA96VCT6</accession>
<dbReference type="PANTHER" id="PTHR43525">
    <property type="entry name" value="PROTEIN MALY"/>
    <property type="match status" value="1"/>
</dbReference>
<dbReference type="InterPro" id="IPR015422">
    <property type="entry name" value="PyrdxlP-dep_Trfase_small"/>
</dbReference>
<dbReference type="GO" id="GO:0047804">
    <property type="term" value="F:cysteine-S-conjugate beta-lyase activity"/>
    <property type="evidence" value="ECO:0007669"/>
    <property type="project" value="UniProtKB-EC"/>
</dbReference>
<keyword evidence="7" id="KW-0808">Transferase</keyword>
<dbReference type="Gene3D" id="3.90.1150.10">
    <property type="entry name" value="Aspartate Aminotransferase, domain 1"/>
    <property type="match status" value="1"/>
</dbReference>
<dbReference type="AlphaFoldDB" id="A0AA96VCT6"/>
<comment type="cofactor">
    <cofactor evidence="1">
        <name>pyridoxal 5'-phosphate</name>
        <dbReference type="ChEBI" id="CHEBI:597326"/>
    </cofactor>
</comment>
<proteinExistence type="inferred from homology"/>
<evidence type="ECO:0000256" key="4">
    <source>
        <dbReference type="ARBA" id="ARBA00023239"/>
    </source>
</evidence>
<dbReference type="Proteomes" id="UP001304088">
    <property type="component" value="Chromosome"/>
</dbReference>
<dbReference type="SUPFAM" id="SSF53383">
    <property type="entry name" value="PLP-dependent transferases"/>
    <property type="match status" value="1"/>
</dbReference>
<dbReference type="InterPro" id="IPR004839">
    <property type="entry name" value="Aminotransferase_I/II_large"/>
</dbReference>
<dbReference type="EC" id="4.4.1.13" evidence="2"/>
<sequence length="389" mass="44592">MTYDFKTLPNRLDQHSEKWRLTENNPELLQLWVADMDFQPFPEMRQAIVDYGQRQIFGYNYASESLFESIMDWEKDQHGYCFDRQALVLVEGVVPALSIAVQAFTAEGDAVMINTPVYPPFARTIRLNHRRLISQPLSVVNDQFTLDFQALEQKIVEEGVKLYIFCNPHNPGGRVWSHQELLELGAICQKHGVILVSDEIHQDLTLFGHEHHSFNTVSPNHKEFSVILSSATKTFNIAGTKNSFAIIENPQLRKAFTKRQLANNQHEIPSLGLITTEVAYRHGKPWLTALKPVLEENILLVQEELSKKTNIKVLKPQGTYLIWLDFSAYELSHQELAEKLLEEAQLHLNDGLTFGKEGEKHFRLNAATPQFVIKEACRRLVEVFGCLIN</sequence>
<organism evidence="7 8">
    <name type="scientific">Streptococcus suivaginalis</name>
    <dbReference type="NCBI Taxonomy" id="3028082"/>
    <lineage>
        <taxon>Bacteria</taxon>
        <taxon>Bacillati</taxon>
        <taxon>Bacillota</taxon>
        <taxon>Bacilli</taxon>
        <taxon>Lactobacillales</taxon>
        <taxon>Streptococcaceae</taxon>
        <taxon>Streptococcus</taxon>
    </lineage>
</organism>
<name>A0AA96VCT6_9STRE</name>
<dbReference type="InterPro" id="IPR015421">
    <property type="entry name" value="PyrdxlP-dep_Trfase_major"/>
</dbReference>
<keyword evidence="7" id="KW-0032">Aminotransferase</keyword>
<comment type="similarity">
    <text evidence="5">Belongs to the class-II pyridoxal-phosphate-dependent aminotransferase family. MalY/PatB cystathionine beta-lyase subfamily.</text>
</comment>
<evidence type="ECO:0000259" key="6">
    <source>
        <dbReference type="Pfam" id="PF00155"/>
    </source>
</evidence>
<reference evidence="7 8" key="1">
    <citation type="submission" date="2023-02" db="EMBL/GenBank/DDBJ databases">
        <title>Streptococcus sp. Genome Sequencing and Assembly.</title>
        <authorList>
            <person name="Shore S.M."/>
            <person name="Nicholson T.L."/>
        </authorList>
    </citation>
    <scope>NUCLEOTIDE SEQUENCE [LARGE SCALE GENOMIC DNA]</scope>
    <source>
        <strain evidence="7 8">29896</strain>
    </source>
</reference>
<dbReference type="InterPro" id="IPR027619">
    <property type="entry name" value="C-S_lyase_PatB-like"/>
</dbReference>
<keyword evidence="4" id="KW-0456">Lyase</keyword>
<dbReference type="GO" id="GO:0030170">
    <property type="term" value="F:pyridoxal phosphate binding"/>
    <property type="evidence" value="ECO:0007669"/>
    <property type="project" value="InterPro"/>
</dbReference>
<evidence type="ECO:0000256" key="2">
    <source>
        <dbReference type="ARBA" id="ARBA00012224"/>
    </source>
</evidence>
<dbReference type="EMBL" id="CP118733">
    <property type="protein sequence ID" value="WNY46453.1"/>
    <property type="molecule type" value="Genomic_DNA"/>
</dbReference>
<dbReference type="InterPro" id="IPR015424">
    <property type="entry name" value="PyrdxlP-dep_Trfase"/>
</dbReference>
<keyword evidence="3" id="KW-0663">Pyridoxal phosphate</keyword>
<dbReference type="RefSeq" id="WP_248028466.1">
    <property type="nucleotide sequence ID" value="NZ_CP118733.1"/>
</dbReference>
<dbReference type="NCBIfam" id="TIGR04350">
    <property type="entry name" value="C_S_lyase_PatB"/>
    <property type="match status" value="1"/>
</dbReference>
<dbReference type="KEGG" id="ssuv:PXH68_06035"/>
<evidence type="ECO:0000256" key="1">
    <source>
        <dbReference type="ARBA" id="ARBA00001933"/>
    </source>
</evidence>
<dbReference type="PANTHER" id="PTHR43525:SF1">
    <property type="entry name" value="PROTEIN MALY"/>
    <property type="match status" value="1"/>
</dbReference>